<keyword evidence="10" id="KW-1015">Disulfide bond</keyword>
<comment type="catalytic activity">
    <reaction evidence="12 13">
        <text>N(6)-[(R)-dihydrolipoyl]-L-lysyl-[protein] + NAD(+) = N(6)-[(R)-lipoyl]-L-lysyl-[protein] + NADH + H(+)</text>
        <dbReference type="Rhea" id="RHEA:15045"/>
        <dbReference type="Rhea" id="RHEA-COMP:10474"/>
        <dbReference type="Rhea" id="RHEA-COMP:10475"/>
        <dbReference type="ChEBI" id="CHEBI:15378"/>
        <dbReference type="ChEBI" id="CHEBI:57540"/>
        <dbReference type="ChEBI" id="CHEBI:57945"/>
        <dbReference type="ChEBI" id="CHEBI:83099"/>
        <dbReference type="ChEBI" id="CHEBI:83100"/>
        <dbReference type="EC" id="1.8.1.4"/>
    </reaction>
</comment>
<keyword evidence="8 13" id="KW-0560">Oxidoreductase</keyword>
<keyword evidence="7 13" id="KW-0274">FAD</keyword>
<dbReference type="Pfam" id="PF07992">
    <property type="entry name" value="Pyr_redox_2"/>
    <property type="match status" value="1"/>
</dbReference>
<gene>
    <name evidence="16" type="primary">lpdA</name>
    <name evidence="16" type="ORF">LSG31_18890</name>
</gene>
<keyword evidence="6 13" id="KW-0285">Flavoprotein</keyword>
<proteinExistence type="inferred from homology"/>
<evidence type="ECO:0000259" key="15">
    <source>
        <dbReference type="Pfam" id="PF07992"/>
    </source>
</evidence>
<dbReference type="InterPro" id="IPR050151">
    <property type="entry name" value="Class-I_Pyr_Nuc-Dis_Oxidored"/>
</dbReference>
<dbReference type="Gene3D" id="3.30.390.30">
    <property type="match status" value="1"/>
</dbReference>
<evidence type="ECO:0000313" key="16">
    <source>
        <dbReference type="EMBL" id="UOF89912.1"/>
    </source>
</evidence>
<dbReference type="InterPro" id="IPR006258">
    <property type="entry name" value="Lipoamide_DH"/>
</dbReference>
<evidence type="ECO:0000256" key="10">
    <source>
        <dbReference type="ARBA" id="ARBA00023157"/>
    </source>
</evidence>
<dbReference type="NCBIfam" id="TIGR01350">
    <property type="entry name" value="lipoamide_DH"/>
    <property type="match status" value="1"/>
</dbReference>
<dbReference type="PRINTS" id="PR00368">
    <property type="entry name" value="FADPNR"/>
</dbReference>
<dbReference type="PROSITE" id="PS00076">
    <property type="entry name" value="PYRIDINE_REDOX_1"/>
    <property type="match status" value="1"/>
</dbReference>
<dbReference type="InterPro" id="IPR016156">
    <property type="entry name" value="FAD/NAD-linked_Rdtase_dimer_sf"/>
</dbReference>
<dbReference type="InterPro" id="IPR004099">
    <property type="entry name" value="Pyr_nucl-diS_OxRdtase_dimer"/>
</dbReference>
<evidence type="ECO:0000313" key="17">
    <source>
        <dbReference type="Proteomes" id="UP000830167"/>
    </source>
</evidence>
<reference evidence="16" key="1">
    <citation type="submission" date="2021-12" db="EMBL/GenBank/DDBJ databases">
        <title>Alicyclobacillaceae gen. nov., sp. nov., isolated from chalcocite enrichment system.</title>
        <authorList>
            <person name="Jiang Z."/>
        </authorList>
    </citation>
    <scope>NUCLEOTIDE SEQUENCE</scope>
    <source>
        <strain evidence="16">MYW30-H2</strain>
    </source>
</reference>
<dbReference type="GO" id="GO:0004148">
    <property type="term" value="F:dihydrolipoyl dehydrogenase (NADH) activity"/>
    <property type="evidence" value="ECO:0007669"/>
    <property type="project" value="UniProtKB-EC"/>
</dbReference>
<dbReference type="RefSeq" id="WP_347436608.1">
    <property type="nucleotide sequence ID" value="NZ_CP089291.1"/>
</dbReference>
<accession>A0ABY4CHB7</accession>
<comment type="cofactor">
    <cofactor evidence="13">
        <name>FAD</name>
        <dbReference type="ChEBI" id="CHEBI:57692"/>
    </cofactor>
    <text evidence="13">Binds 1 FAD per subunit.</text>
</comment>
<dbReference type="PANTHER" id="PTHR22912:SF217">
    <property type="entry name" value="DIHYDROLIPOYL DEHYDROGENASE"/>
    <property type="match status" value="1"/>
</dbReference>
<evidence type="ECO:0000256" key="2">
    <source>
        <dbReference type="ARBA" id="ARBA00007532"/>
    </source>
</evidence>
<keyword evidence="5" id="KW-0963">Cytoplasm</keyword>
<organism evidence="16 17">
    <name type="scientific">Fodinisporobacter ferrooxydans</name>
    <dbReference type="NCBI Taxonomy" id="2901836"/>
    <lineage>
        <taxon>Bacteria</taxon>
        <taxon>Bacillati</taxon>
        <taxon>Bacillota</taxon>
        <taxon>Bacilli</taxon>
        <taxon>Bacillales</taxon>
        <taxon>Alicyclobacillaceae</taxon>
        <taxon>Fodinisporobacter</taxon>
    </lineage>
</organism>
<dbReference type="EMBL" id="CP089291">
    <property type="protein sequence ID" value="UOF89912.1"/>
    <property type="molecule type" value="Genomic_DNA"/>
</dbReference>
<comment type="miscellaneous">
    <text evidence="13">The active site is a redox-active disulfide bond.</text>
</comment>
<evidence type="ECO:0000259" key="14">
    <source>
        <dbReference type="Pfam" id="PF02852"/>
    </source>
</evidence>
<dbReference type="Proteomes" id="UP000830167">
    <property type="component" value="Chromosome"/>
</dbReference>
<evidence type="ECO:0000256" key="13">
    <source>
        <dbReference type="RuleBase" id="RU003692"/>
    </source>
</evidence>
<evidence type="ECO:0000256" key="4">
    <source>
        <dbReference type="ARBA" id="ARBA00016961"/>
    </source>
</evidence>
<evidence type="ECO:0000256" key="9">
    <source>
        <dbReference type="ARBA" id="ARBA00023027"/>
    </source>
</evidence>
<name>A0ABY4CHB7_9BACL</name>
<comment type="subcellular location">
    <subcellularLocation>
        <location evidence="1">Cytoplasm</location>
    </subcellularLocation>
</comment>
<feature type="domain" description="FAD/NAD(P)-binding" evidence="15">
    <location>
        <begin position="5"/>
        <end position="335"/>
    </location>
</feature>
<evidence type="ECO:0000256" key="11">
    <source>
        <dbReference type="ARBA" id="ARBA00023284"/>
    </source>
</evidence>
<keyword evidence="17" id="KW-1185">Reference proteome</keyword>
<dbReference type="Gene3D" id="3.50.50.60">
    <property type="entry name" value="FAD/NAD(P)-binding domain"/>
    <property type="match status" value="2"/>
</dbReference>
<evidence type="ECO:0000256" key="7">
    <source>
        <dbReference type="ARBA" id="ARBA00022827"/>
    </source>
</evidence>
<evidence type="ECO:0000256" key="5">
    <source>
        <dbReference type="ARBA" id="ARBA00022490"/>
    </source>
</evidence>
<evidence type="ECO:0000256" key="8">
    <source>
        <dbReference type="ARBA" id="ARBA00023002"/>
    </source>
</evidence>
<keyword evidence="9 13" id="KW-0520">NAD</keyword>
<comment type="similarity">
    <text evidence="2 13">Belongs to the class-I pyridine nucleotide-disulfide oxidoreductase family.</text>
</comment>
<dbReference type="Pfam" id="PF02852">
    <property type="entry name" value="Pyr_redox_dim"/>
    <property type="match status" value="1"/>
</dbReference>
<dbReference type="InterPro" id="IPR023753">
    <property type="entry name" value="FAD/NAD-binding_dom"/>
</dbReference>
<dbReference type="PRINTS" id="PR00411">
    <property type="entry name" value="PNDRDTASEI"/>
</dbReference>
<keyword evidence="11 13" id="KW-0676">Redox-active center</keyword>
<evidence type="ECO:0000256" key="12">
    <source>
        <dbReference type="ARBA" id="ARBA00049187"/>
    </source>
</evidence>
<dbReference type="PANTHER" id="PTHR22912">
    <property type="entry name" value="DISULFIDE OXIDOREDUCTASE"/>
    <property type="match status" value="1"/>
</dbReference>
<dbReference type="SUPFAM" id="SSF55424">
    <property type="entry name" value="FAD/NAD-linked reductases, dimerisation (C-terminal) domain"/>
    <property type="match status" value="1"/>
</dbReference>
<sequence>MSDSFDIVILGGGTGGYVAAIRAAQLGLKVAVVEKEKLGGTCLHKGCIPSKALLKSAEMLSKFAKAGEYGIEVEGKPKLRFSKVMERKDKIVSQLYKGVQHLLKKHGVTVIQGHGRLMGPSIFSPTSGTISIEKADGQTELTTPRHVIIATGSRPRTLPGLPIDGDKVITSDHGLQLEHLPKSILIIGAGAIGMEWASMLNDFGVDVTVVEYMDRILPLEDSDCSDELAKLLKRRNVKIVTGAKVLPESFEEAGENVRIQAQVGDRLQTFEAEKILVSIGREANVQDIGLEATEIQVERGVIQVDAHLRTAEPHIFAIGDCIGGLQLAHAAAHEGVHAVETIADLHPLPIDSTAIPRCTYSRPEVASIGLTEAKARSQGYELKVGTFPFRAIGKAQINGDIDGFVKILSDARTQDLLGVHMVGAHVTDMISEAALAKLLDATAWEVAQTIHPHPTLSEAVAEAALAVDGLAIHI</sequence>
<dbReference type="EC" id="1.8.1.4" evidence="3 13"/>
<evidence type="ECO:0000256" key="6">
    <source>
        <dbReference type="ARBA" id="ARBA00022630"/>
    </source>
</evidence>
<evidence type="ECO:0000256" key="3">
    <source>
        <dbReference type="ARBA" id="ARBA00012608"/>
    </source>
</evidence>
<dbReference type="InterPro" id="IPR036188">
    <property type="entry name" value="FAD/NAD-bd_sf"/>
</dbReference>
<protein>
    <recommendedName>
        <fullName evidence="4 13">Dihydrolipoyl dehydrogenase</fullName>
        <ecNumber evidence="3 13">1.8.1.4</ecNumber>
    </recommendedName>
</protein>
<evidence type="ECO:0000256" key="1">
    <source>
        <dbReference type="ARBA" id="ARBA00004496"/>
    </source>
</evidence>
<dbReference type="InterPro" id="IPR012999">
    <property type="entry name" value="Pyr_OxRdtase_I_AS"/>
</dbReference>
<dbReference type="PIRSF" id="PIRSF000350">
    <property type="entry name" value="Mercury_reductase_MerA"/>
    <property type="match status" value="1"/>
</dbReference>
<dbReference type="InterPro" id="IPR001100">
    <property type="entry name" value="Pyr_nuc-diS_OxRdtase"/>
</dbReference>
<dbReference type="SUPFAM" id="SSF51905">
    <property type="entry name" value="FAD/NAD(P)-binding domain"/>
    <property type="match status" value="1"/>
</dbReference>
<feature type="domain" description="Pyridine nucleotide-disulphide oxidoreductase dimerisation" evidence="14">
    <location>
        <begin position="355"/>
        <end position="464"/>
    </location>
</feature>